<evidence type="ECO:0000256" key="1">
    <source>
        <dbReference type="ARBA" id="ARBA00023239"/>
    </source>
</evidence>
<dbReference type="AlphaFoldDB" id="A0A9W6RUY9"/>
<dbReference type="Pfam" id="PF13378">
    <property type="entry name" value="MR_MLE_C"/>
    <property type="match status" value="1"/>
</dbReference>
<dbReference type="InterPro" id="IPR036849">
    <property type="entry name" value="Enolase-like_C_sf"/>
</dbReference>
<dbReference type="InterPro" id="IPR013342">
    <property type="entry name" value="Mandelate_racemase_C"/>
</dbReference>
<dbReference type="Pfam" id="PF02746">
    <property type="entry name" value="MR_MLE_N"/>
    <property type="match status" value="1"/>
</dbReference>
<dbReference type="GO" id="GO:0016829">
    <property type="term" value="F:lyase activity"/>
    <property type="evidence" value="ECO:0007669"/>
    <property type="project" value="UniProtKB-KW"/>
</dbReference>
<dbReference type="GO" id="GO:0009063">
    <property type="term" value="P:amino acid catabolic process"/>
    <property type="evidence" value="ECO:0007669"/>
    <property type="project" value="InterPro"/>
</dbReference>
<feature type="domain" description="Mandelate racemase/muconate lactonizing enzyme C-terminal" evidence="2">
    <location>
        <begin position="181"/>
        <end position="276"/>
    </location>
</feature>
<reference evidence="3" key="1">
    <citation type="submission" date="2023-03" db="EMBL/GenBank/DDBJ databases">
        <title>Actinoallomurus iriomotensis NBRC 103684.</title>
        <authorList>
            <person name="Ichikawa N."/>
            <person name="Sato H."/>
            <person name="Tonouchi N."/>
        </authorList>
    </citation>
    <scope>NUCLEOTIDE SEQUENCE</scope>
    <source>
        <strain evidence="3">NBRC 103684</strain>
    </source>
</reference>
<accession>A0A9W6RUY9</accession>
<dbReference type="SUPFAM" id="SSF51604">
    <property type="entry name" value="Enolase C-terminal domain-like"/>
    <property type="match status" value="1"/>
</dbReference>
<name>A0A9W6RUY9_9ACTN</name>
<keyword evidence="1" id="KW-0456">Lyase</keyword>
<keyword evidence="4" id="KW-1185">Reference proteome</keyword>
<dbReference type="InterPro" id="IPR029065">
    <property type="entry name" value="Enolase_C-like"/>
</dbReference>
<sequence length="410" mass="43929">MVAVKRYLHDWGLMRISEVRTYTLKLAPDDEEGVYLGRRRDGGALAPDDGYVIREPWRSLYSARYETVLVELVTESGVSGWGEALAPVGPEIVQTAIDTLLAPQLLGADPRQVRPVSFALRELMRERGHLVGHQADALAAVDIALWDLAGRSHGLPVAVLLGGAYRDRLPCYVSGLPVPTDAERARLAADWAGRGVTAIKLHLGHGVEADLATYDTVAAAAPGARIAVDAHWAYDRRDAIRLGRALDERGALFLEAPLPPEDVAGHAELQGLLATPVAVGETLRNRYEFDQWLGARALSVAQPDIGRTGITEAMAIAELAAARHLPVAPHHSVGLAVSLAAGLHVAAAVENLLLFEYQPSTLRAATRILREPLDLPPDAVPLPTGPGLGVDVDAEFVRREAVSTTSVKEG</sequence>
<dbReference type="Proteomes" id="UP001165074">
    <property type="component" value="Unassembled WGS sequence"/>
</dbReference>
<dbReference type="InterPro" id="IPR034593">
    <property type="entry name" value="DgoD-like"/>
</dbReference>
<dbReference type="CDD" id="cd03316">
    <property type="entry name" value="MR_like"/>
    <property type="match status" value="1"/>
</dbReference>
<evidence type="ECO:0000259" key="2">
    <source>
        <dbReference type="SMART" id="SM00922"/>
    </source>
</evidence>
<dbReference type="SFLD" id="SFLDS00001">
    <property type="entry name" value="Enolase"/>
    <property type="match status" value="1"/>
</dbReference>
<proteinExistence type="predicted"/>
<evidence type="ECO:0000313" key="3">
    <source>
        <dbReference type="EMBL" id="GLY82153.1"/>
    </source>
</evidence>
<dbReference type="InterPro" id="IPR018110">
    <property type="entry name" value="Mandel_Rmase/mucon_lact_enz_CS"/>
</dbReference>
<dbReference type="PROSITE" id="PS00908">
    <property type="entry name" value="MR_MLE_1"/>
    <property type="match status" value="1"/>
</dbReference>
<dbReference type="Gene3D" id="3.20.20.120">
    <property type="entry name" value="Enolase-like C-terminal domain"/>
    <property type="match status" value="1"/>
</dbReference>
<protein>
    <submittedName>
        <fullName evidence="3">Enolase</fullName>
    </submittedName>
</protein>
<organism evidence="3 4">
    <name type="scientific">Actinoallomurus iriomotensis</name>
    <dbReference type="NCBI Taxonomy" id="478107"/>
    <lineage>
        <taxon>Bacteria</taxon>
        <taxon>Bacillati</taxon>
        <taxon>Actinomycetota</taxon>
        <taxon>Actinomycetes</taxon>
        <taxon>Streptosporangiales</taxon>
        <taxon>Thermomonosporaceae</taxon>
        <taxon>Actinoallomurus</taxon>
    </lineage>
</organism>
<dbReference type="EMBL" id="BSTK01000001">
    <property type="protein sequence ID" value="GLY82153.1"/>
    <property type="molecule type" value="Genomic_DNA"/>
</dbReference>
<comment type="caution">
    <text evidence="3">The sequence shown here is derived from an EMBL/GenBank/DDBJ whole genome shotgun (WGS) entry which is preliminary data.</text>
</comment>
<dbReference type="PANTHER" id="PTHR48080:SF2">
    <property type="entry name" value="D-GALACTONATE DEHYDRATASE"/>
    <property type="match status" value="1"/>
</dbReference>
<dbReference type="Gene3D" id="3.30.390.10">
    <property type="entry name" value="Enolase-like, N-terminal domain"/>
    <property type="match status" value="1"/>
</dbReference>
<dbReference type="SMART" id="SM00922">
    <property type="entry name" value="MR_MLE"/>
    <property type="match status" value="1"/>
</dbReference>
<gene>
    <name evidence="3" type="ORF">Airi02_000850</name>
</gene>
<dbReference type="SUPFAM" id="SSF54826">
    <property type="entry name" value="Enolase N-terminal domain-like"/>
    <property type="match status" value="1"/>
</dbReference>
<dbReference type="InterPro" id="IPR013341">
    <property type="entry name" value="Mandelate_racemase_N_dom"/>
</dbReference>
<evidence type="ECO:0000313" key="4">
    <source>
        <dbReference type="Proteomes" id="UP001165074"/>
    </source>
</evidence>
<dbReference type="InterPro" id="IPR029017">
    <property type="entry name" value="Enolase-like_N"/>
</dbReference>
<dbReference type="SFLD" id="SFLDG00179">
    <property type="entry name" value="mandelate_racemase"/>
    <property type="match status" value="1"/>
</dbReference>
<dbReference type="PANTHER" id="PTHR48080">
    <property type="entry name" value="D-GALACTONATE DEHYDRATASE-RELATED"/>
    <property type="match status" value="1"/>
</dbReference>